<keyword evidence="1" id="KW-0805">Transcription regulation</keyword>
<dbReference type="PROSITE" id="PS50949">
    <property type="entry name" value="HTH_GNTR"/>
    <property type="match status" value="1"/>
</dbReference>
<dbReference type="PANTHER" id="PTHR30146:SF109">
    <property type="entry name" value="HTH-TYPE TRANSCRIPTIONAL REGULATOR GALS"/>
    <property type="match status" value="1"/>
</dbReference>
<dbReference type="CDD" id="cd06267">
    <property type="entry name" value="PBP1_LacI_sugar_binding-like"/>
    <property type="match status" value="1"/>
</dbReference>
<protein>
    <submittedName>
        <fullName evidence="4">DNA-binding LacI/PurR family transcriptional regulator</fullName>
    </submittedName>
</protein>
<dbReference type="Gene3D" id="3.40.50.2300">
    <property type="match status" value="2"/>
</dbReference>
<keyword evidence="2 4" id="KW-0238">DNA-binding</keyword>
<name>A0A2U1ASD4_9BACT</name>
<dbReference type="Gene3D" id="1.10.10.10">
    <property type="entry name" value="Winged helix-like DNA-binding domain superfamily/Winged helix DNA-binding domain"/>
    <property type="match status" value="1"/>
</dbReference>
<reference evidence="4 5" key="1">
    <citation type="submission" date="2018-04" db="EMBL/GenBank/DDBJ databases">
        <title>Genomic Encyclopedia of Type Strains, Phase IV (KMG-IV): sequencing the most valuable type-strain genomes for metagenomic binning, comparative biology and taxonomic classification.</title>
        <authorList>
            <person name="Goeker M."/>
        </authorList>
    </citation>
    <scope>NUCLEOTIDE SEQUENCE [LARGE SCALE GENOMIC DNA]</scope>
    <source>
        <strain evidence="4 5">DSM 14823</strain>
    </source>
</reference>
<dbReference type="SUPFAM" id="SSF53822">
    <property type="entry name" value="Periplasmic binding protein-like I"/>
    <property type="match status" value="1"/>
</dbReference>
<dbReference type="SMART" id="SM00345">
    <property type="entry name" value="HTH_GNTR"/>
    <property type="match status" value="1"/>
</dbReference>
<keyword evidence="3" id="KW-0804">Transcription</keyword>
<keyword evidence="5" id="KW-1185">Reference proteome</keyword>
<evidence type="ECO:0000256" key="2">
    <source>
        <dbReference type="ARBA" id="ARBA00023125"/>
    </source>
</evidence>
<dbReference type="OrthoDB" id="9801546at2"/>
<dbReference type="SUPFAM" id="SSF46785">
    <property type="entry name" value="Winged helix' DNA-binding domain"/>
    <property type="match status" value="1"/>
</dbReference>
<dbReference type="RefSeq" id="WP_116884711.1">
    <property type="nucleotide sequence ID" value="NZ_CABMMC010000049.1"/>
</dbReference>
<evidence type="ECO:0000313" key="4">
    <source>
        <dbReference type="EMBL" id="PVY39354.1"/>
    </source>
</evidence>
<dbReference type="GeneID" id="78296004"/>
<dbReference type="Pfam" id="PF13377">
    <property type="entry name" value="Peripla_BP_3"/>
    <property type="match status" value="1"/>
</dbReference>
<evidence type="ECO:0000256" key="1">
    <source>
        <dbReference type="ARBA" id="ARBA00023015"/>
    </source>
</evidence>
<dbReference type="EMBL" id="QEKH01000021">
    <property type="protein sequence ID" value="PVY39354.1"/>
    <property type="molecule type" value="Genomic_DNA"/>
</dbReference>
<dbReference type="PANTHER" id="PTHR30146">
    <property type="entry name" value="LACI-RELATED TRANSCRIPTIONAL REPRESSOR"/>
    <property type="match status" value="1"/>
</dbReference>
<dbReference type="InterPro" id="IPR036390">
    <property type="entry name" value="WH_DNA-bd_sf"/>
</dbReference>
<dbReference type="GO" id="GO:0003700">
    <property type="term" value="F:DNA-binding transcription factor activity"/>
    <property type="evidence" value="ECO:0007669"/>
    <property type="project" value="InterPro"/>
</dbReference>
<dbReference type="Pfam" id="PF00392">
    <property type="entry name" value="GntR"/>
    <property type="match status" value="1"/>
</dbReference>
<comment type="caution">
    <text evidence="4">The sequence shown here is derived from an EMBL/GenBank/DDBJ whole genome shotgun (WGS) entry which is preliminary data.</text>
</comment>
<dbReference type="InterPro" id="IPR036388">
    <property type="entry name" value="WH-like_DNA-bd_sf"/>
</dbReference>
<gene>
    <name evidence="4" type="ORF">C8D82_12128</name>
</gene>
<dbReference type="GO" id="GO:0000976">
    <property type="term" value="F:transcription cis-regulatory region binding"/>
    <property type="evidence" value="ECO:0007669"/>
    <property type="project" value="TreeGrafter"/>
</dbReference>
<evidence type="ECO:0000313" key="5">
    <source>
        <dbReference type="Proteomes" id="UP000245959"/>
    </source>
</evidence>
<evidence type="ECO:0000256" key="3">
    <source>
        <dbReference type="ARBA" id="ARBA00023163"/>
    </source>
</evidence>
<proteinExistence type="predicted"/>
<dbReference type="InterPro" id="IPR000524">
    <property type="entry name" value="Tscrpt_reg_HTH_GntR"/>
</dbReference>
<dbReference type="InterPro" id="IPR028082">
    <property type="entry name" value="Peripla_BP_I"/>
</dbReference>
<organism evidence="4 5">
    <name type="scientific">Victivallis vadensis</name>
    <dbReference type="NCBI Taxonomy" id="172901"/>
    <lineage>
        <taxon>Bacteria</taxon>
        <taxon>Pseudomonadati</taxon>
        <taxon>Lentisphaerota</taxon>
        <taxon>Lentisphaeria</taxon>
        <taxon>Victivallales</taxon>
        <taxon>Victivallaceae</taxon>
        <taxon>Victivallis</taxon>
    </lineage>
</organism>
<sequence>MESENKSDWLYRQLHQRVMRMRDQEAFPTVRQLMAEYGLSLVTVTAAVRRLKEKGLVESFVGRGSFVRRERQACFHVLMLQPNWESAYLDRNRDMLIEAVRQFPMELEVCRYDYRVDIFAHLNEYSADLIVLDAASIDRLRPEQVMMLTQSVAPVILCSNAVPLEGIRYVCGDNNAVGMLAVRHLTENGHDRLGFLYCEPHVLTSETVVGSFNFAASASGCKVTLLDCGMRSGDRPEAKIREFARRFADGEFDFTAMFAISDYGALVALREFEALGIEVPETLSILGCGNVKVPGIERLTTVDTPRSQIAQEVATMAYHILGHHEGFRTQVNVPPVMAVRKTVRQLPVRQVV</sequence>
<dbReference type="AlphaFoldDB" id="A0A2U1ASD4"/>
<dbReference type="Proteomes" id="UP000245959">
    <property type="component" value="Unassembled WGS sequence"/>
</dbReference>
<accession>A0A2U1ASD4</accession>
<dbReference type="InterPro" id="IPR046335">
    <property type="entry name" value="LacI/GalR-like_sensor"/>
</dbReference>